<keyword evidence="1" id="KW-0472">Membrane</keyword>
<dbReference type="Proteomes" id="UP000594342">
    <property type="component" value="Unassembled WGS sequence"/>
</dbReference>
<protein>
    <submittedName>
        <fullName evidence="2">Uncharacterized protein</fullName>
    </submittedName>
</protein>
<evidence type="ECO:0000313" key="3">
    <source>
        <dbReference type="Proteomes" id="UP000594342"/>
    </source>
</evidence>
<comment type="caution">
    <text evidence="2">The sequence shown here is derived from an EMBL/GenBank/DDBJ whole genome shotgun (WGS) entry which is preliminary data.</text>
</comment>
<evidence type="ECO:0000256" key="1">
    <source>
        <dbReference type="SAM" id="Phobius"/>
    </source>
</evidence>
<feature type="transmembrane region" description="Helical" evidence="1">
    <location>
        <begin position="21"/>
        <end position="45"/>
    </location>
</feature>
<organism evidence="2 3">
    <name type="scientific">Yasminevirus sp. GU-2018</name>
    <dbReference type="NCBI Taxonomy" id="2420051"/>
    <lineage>
        <taxon>Viruses</taxon>
        <taxon>Varidnaviria</taxon>
        <taxon>Bamfordvirae</taxon>
        <taxon>Nucleocytoviricota</taxon>
        <taxon>Megaviricetes</taxon>
        <taxon>Imitervirales</taxon>
        <taxon>Mimiviridae</taxon>
        <taxon>Klosneuvirinae</taxon>
        <taxon>Yasminevirus</taxon>
        <taxon>Yasminevirus saudimassiliense</taxon>
    </lineage>
</organism>
<keyword evidence="1" id="KW-0812">Transmembrane</keyword>
<proteinExistence type="predicted"/>
<sequence>MYDPSKDTTVDHVDKLQKYSGSFMTSGFSMANLVCIIATVLKFIGLFEWTSCWNRKYYFLNIALKIFFFKAVFEAPVHIVYNKELTKRKFEEPLTGTISFKLFDFTIFSFTAYRMIFFPIYLLLTTQLSGTIQSIVPENNKKWVNYFNSDHNLMLEDINDSALSKLNAYEYYVPHDAKKKH</sequence>
<name>A0A5K0U8A3_9VIRU</name>
<reference evidence="2 3" key="1">
    <citation type="submission" date="2018-10" db="EMBL/GenBank/DDBJ databases">
        <authorList>
            <consortium name="IHU Genomes"/>
        </authorList>
    </citation>
    <scope>NUCLEOTIDE SEQUENCE [LARGE SCALE GENOMIC DNA]</scope>
    <source>
        <strain evidence="2 3">A1</strain>
    </source>
</reference>
<feature type="transmembrane region" description="Helical" evidence="1">
    <location>
        <begin position="57"/>
        <end position="81"/>
    </location>
</feature>
<keyword evidence="1" id="KW-1133">Transmembrane helix</keyword>
<evidence type="ECO:0000313" key="2">
    <source>
        <dbReference type="EMBL" id="VBB18045.1"/>
    </source>
</evidence>
<keyword evidence="3" id="KW-1185">Reference proteome</keyword>
<dbReference type="EMBL" id="UPSH01000001">
    <property type="protein sequence ID" value="VBB18045.1"/>
    <property type="molecule type" value="Genomic_DNA"/>
</dbReference>
<gene>
    <name evidence="2" type="ORF">YASMINEVIRUS_508</name>
</gene>
<feature type="transmembrane region" description="Helical" evidence="1">
    <location>
        <begin position="102"/>
        <end position="124"/>
    </location>
</feature>
<accession>A0A5K0U8A3</accession>